<dbReference type="AlphaFoldDB" id="A0A0S4IK98"/>
<proteinExistence type="predicted"/>
<evidence type="ECO:0000313" key="2">
    <source>
        <dbReference type="EMBL" id="CUF04911.1"/>
    </source>
</evidence>
<evidence type="ECO:0000256" key="1">
    <source>
        <dbReference type="SAM" id="MobiDB-lite"/>
    </source>
</evidence>
<name>A0A0S4IK98_BODSA</name>
<dbReference type="EMBL" id="CYKH01000234">
    <property type="protein sequence ID" value="CUF04911.1"/>
    <property type="molecule type" value="Genomic_DNA"/>
</dbReference>
<feature type="compositionally biased region" description="Basic and acidic residues" evidence="1">
    <location>
        <begin position="144"/>
        <end position="162"/>
    </location>
</feature>
<feature type="compositionally biased region" description="Low complexity" evidence="1">
    <location>
        <begin position="211"/>
        <end position="228"/>
    </location>
</feature>
<sequence>MLTCFFLTKEIPHKMPPSTRRVAHVPSWVDENITITALSNHVIGDASDENETLQQQEDRPLVTSSSSVHINVNTLRFLMANRRNLATSRSQCGRRDDELRDLPAAPSACRESDAIVALEHAMAKADDARYYNNRCAGATGEIFREDEKEVPPRTSIHHDSSNHHHHQHHGSYRQPENPINAVSTYHTHARSSVADVHQLFSSPPPPLAAMAMAVSSSSSQQLPPGQQANNVNALEEGGSAHNHSTASTSPPPPPLFNTMDNNTMLSTQDLMLQLAARGAIRDSTLREFLKFTPTPLTALAMTTLNARNVLSSSPFGEDDEDDNMFDAVYGGGGGGFAKVSVTRQQSAAAAANSQQQQECCYGLPTIATNRTRPRWNSYLPLPPLLWWCLFCRGRVVLAVSLSMGPRKLLDDRQWVMPMMLSRIRGLQNKTSLRWQRTLTPTLRPSPP</sequence>
<feature type="region of interest" description="Disordered" evidence="1">
    <location>
        <begin position="144"/>
        <end position="178"/>
    </location>
</feature>
<protein>
    <submittedName>
        <fullName evidence="2">Uncharacterized protein</fullName>
    </submittedName>
</protein>
<dbReference type="VEuPathDB" id="TriTrypDB:BSAL_58510"/>
<keyword evidence="3" id="KW-1185">Reference proteome</keyword>
<gene>
    <name evidence="2" type="ORF">BSAL_58510</name>
</gene>
<reference evidence="3" key="1">
    <citation type="submission" date="2015-09" db="EMBL/GenBank/DDBJ databases">
        <authorList>
            <consortium name="Pathogen Informatics"/>
        </authorList>
    </citation>
    <scope>NUCLEOTIDE SEQUENCE [LARGE SCALE GENOMIC DNA]</scope>
    <source>
        <strain evidence="3">Lake Konstanz</strain>
    </source>
</reference>
<accession>A0A0S4IK98</accession>
<evidence type="ECO:0000313" key="3">
    <source>
        <dbReference type="Proteomes" id="UP000051952"/>
    </source>
</evidence>
<dbReference type="Proteomes" id="UP000051952">
    <property type="component" value="Unassembled WGS sequence"/>
</dbReference>
<feature type="region of interest" description="Disordered" evidence="1">
    <location>
        <begin position="211"/>
        <end position="257"/>
    </location>
</feature>
<organism evidence="2 3">
    <name type="scientific">Bodo saltans</name>
    <name type="common">Flagellated protozoan</name>
    <dbReference type="NCBI Taxonomy" id="75058"/>
    <lineage>
        <taxon>Eukaryota</taxon>
        <taxon>Discoba</taxon>
        <taxon>Euglenozoa</taxon>
        <taxon>Kinetoplastea</taxon>
        <taxon>Metakinetoplastina</taxon>
        <taxon>Eubodonida</taxon>
        <taxon>Bodonidae</taxon>
        <taxon>Bodo</taxon>
    </lineage>
</organism>